<evidence type="ECO:0000313" key="1">
    <source>
        <dbReference type="EMBL" id="CAF1955122.1"/>
    </source>
</evidence>
<reference evidence="1" key="1">
    <citation type="submission" date="2021-01" db="EMBL/GenBank/DDBJ databases">
        <authorList>
            <consortium name="Genoscope - CEA"/>
            <person name="William W."/>
        </authorList>
    </citation>
    <scope>NUCLEOTIDE SEQUENCE</scope>
</reference>
<dbReference type="AlphaFoldDB" id="A0A816LTC6"/>
<gene>
    <name evidence="1" type="ORF">DARMORV10_C07P07400.1</name>
</gene>
<sequence>MIIINHNLGFHNLRPVQTSSMTSPTHHCSVHNRLLEFGYDVGVGQYYSGSTLAFLISVVKKIHCNVILTRYCQFQIATLFIP</sequence>
<organism evidence="1">
    <name type="scientific">Brassica napus</name>
    <name type="common">Rape</name>
    <dbReference type="NCBI Taxonomy" id="3708"/>
    <lineage>
        <taxon>Eukaryota</taxon>
        <taxon>Viridiplantae</taxon>
        <taxon>Streptophyta</taxon>
        <taxon>Embryophyta</taxon>
        <taxon>Tracheophyta</taxon>
        <taxon>Spermatophyta</taxon>
        <taxon>Magnoliopsida</taxon>
        <taxon>eudicotyledons</taxon>
        <taxon>Gunneridae</taxon>
        <taxon>Pentapetalae</taxon>
        <taxon>rosids</taxon>
        <taxon>malvids</taxon>
        <taxon>Brassicales</taxon>
        <taxon>Brassicaceae</taxon>
        <taxon>Brassiceae</taxon>
        <taxon>Brassica</taxon>
    </lineage>
</organism>
<protein>
    <submittedName>
        <fullName evidence="1">(rape) hypothetical protein</fullName>
    </submittedName>
</protein>
<dbReference type="EMBL" id="HG994371">
    <property type="protein sequence ID" value="CAF1955122.1"/>
    <property type="molecule type" value="Genomic_DNA"/>
</dbReference>
<name>A0A816LTC6_BRANA</name>
<proteinExistence type="predicted"/>
<dbReference type="Proteomes" id="UP001295469">
    <property type="component" value="Chromosome C07"/>
</dbReference>
<accession>A0A816LTC6</accession>